<keyword evidence="1" id="KW-0472">Membrane</keyword>
<evidence type="ECO:0000313" key="2">
    <source>
        <dbReference type="EMBL" id="KAI9270741.1"/>
    </source>
</evidence>
<proteinExistence type="predicted"/>
<reference evidence="2" key="2">
    <citation type="submission" date="2023-02" db="EMBL/GenBank/DDBJ databases">
        <authorList>
            <consortium name="DOE Joint Genome Institute"/>
            <person name="Mondo S.J."/>
            <person name="Chang Y."/>
            <person name="Wang Y."/>
            <person name="Ahrendt S."/>
            <person name="Andreopoulos W."/>
            <person name="Barry K."/>
            <person name="Beard J."/>
            <person name="Benny G.L."/>
            <person name="Blankenship S."/>
            <person name="Bonito G."/>
            <person name="Cuomo C."/>
            <person name="Desiro A."/>
            <person name="Gervers K.A."/>
            <person name="Hundley H."/>
            <person name="Kuo A."/>
            <person name="LaButti K."/>
            <person name="Lang B.F."/>
            <person name="Lipzen A."/>
            <person name="O'Donnell K."/>
            <person name="Pangilinan J."/>
            <person name="Reynolds N."/>
            <person name="Sandor L."/>
            <person name="Smith M.W."/>
            <person name="Tsang A."/>
            <person name="Grigoriev I.V."/>
            <person name="Stajich J.E."/>
            <person name="Spatafora J.W."/>
        </authorList>
    </citation>
    <scope>NUCLEOTIDE SEQUENCE</scope>
    <source>
        <strain evidence="2">RSA 2281</strain>
    </source>
</reference>
<protein>
    <submittedName>
        <fullName evidence="2">Uncharacterized protein</fullName>
    </submittedName>
</protein>
<evidence type="ECO:0000313" key="3">
    <source>
        <dbReference type="Proteomes" id="UP001209540"/>
    </source>
</evidence>
<comment type="caution">
    <text evidence="2">The sequence shown here is derived from an EMBL/GenBank/DDBJ whole genome shotgun (WGS) entry which is preliminary data.</text>
</comment>
<feature type="transmembrane region" description="Helical" evidence="1">
    <location>
        <begin position="58"/>
        <end position="77"/>
    </location>
</feature>
<keyword evidence="1" id="KW-1133">Transmembrane helix</keyword>
<sequence>MALVNHLGTSLYATLYNDCAPSLSLELTGLYPILILGGRDQRPSKPFGLSLAESSRRWCSNNFLVIALLSTMHIFFLEK</sequence>
<name>A0AAD5KHI4_9FUNG</name>
<dbReference type="AlphaFoldDB" id="A0AAD5KHI4"/>
<feature type="transmembrane region" description="Helical" evidence="1">
    <location>
        <begin position="20"/>
        <end position="37"/>
    </location>
</feature>
<reference evidence="2" key="1">
    <citation type="journal article" date="2022" name="IScience">
        <title>Evolution of zygomycete secretomes and the origins of terrestrial fungal ecologies.</title>
        <authorList>
            <person name="Chang Y."/>
            <person name="Wang Y."/>
            <person name="Mondo S."/>
            <person name="Ahrendt S."/>
            <person name="Andreopoulos W."/>
            <person name="Barry K."/>
            <person name="Beard J."/>
            <person name="Benny G.L."/>
            <person name="Blankenship S."/>
            <person name="Bonito G."/>
            <person name="Cuomo C."/>
            <person name="Desiro A."/>
            <person name="Gervers K.A."/>
            <person name="Hundley H."/>
            <person name="Kuo A."/>
            <person name="LaButti K."/>
            <person name="Lang B.F."/>
            <person name="Lipzen A."/>
            <person name="O'Donnell K."/>
            <person name="Pangilinan J."/>
            <person name="Reynolds N."/>
            <person name="Sandor L."/>
            <person name="Smith M.E."/>
            <person name="Tsang A."/>
            <person name="Grigoriev I.V."/>
            <person name="Stajich J.E."/>
            <person name="Spatafora J.W."/>
        </authorList>
    </citation>
    <scope>NUCLEOTIDE SEQUENCE</scope>
    <source>
        <strain evidence="2">RSA 2281</strain>
    </source>
</reference>
<organism evidence="2 3">
    <name type="scientific">Phascolomyces articulosus</name>
    <dbReference type="NCBI Taxonomy" id="60185"/>
    <lineage>
        <taxon>Eukaryota</taxon>
        <taxon>Fungi</taxon>
        <taxon>Fungi incertae sedis</taxon>
        <taxon>Mucoromycota</taxon>
        <taxon>Mucoromycotina</taxon>
        <taxon>Mucoromycetes</taxon>
        <taxon>Mucorales</taxon>
        <taxon>Lichtheimiaceae</taxon>
        <taxon>Phascolomyces</taxon>
    </lineage>
</organism>
<keyword evidence="1" id="KW-0812">Transmembrane</keyword>
<evidence type="ECO:0000256" key="1">
    <source>
        <dbReference type="SAM" id="Phobius"/>
    </source>
</evidence>
<dbReference type="EMBL" id="JAIXMP010000007">
    <property type="protein sequence ID" value="KAI9270741.1"/>
    <property type="molecule type" value="Genomic_DNA"/>
</dbReference>
<keyword evidence="3" id="KW-1185">Reference proteome</keyword>
<accession>A0AAD5KHI4</accession>
<dbReference type="Proteomes" id="UP001209540">
    <property type="component" value="Unassembled WGS sequence"/>
</dbReference>
<gene>
    <name evidence="2" type="ORF">BDA99DRAFT_502589</name>
</gene>